<sequence>MKKTVEFLRSEAFVFLTLLAVITSQVVHTMHLFETVRVFDLSFEVNGERITAPNWAHAFVFAIAIESAILMFILNGKRLPSKIYAIGSLLTNLLYYKAWQLPLSGMAASVLISSMLAGSIWFFSDLFAEKVDAPRMKAKTSDEEDNLKDLLAEETRKITFKTTMPANAR</sequence>
<feature type="transmembrane region" description="Helical" evidence="1">
    <location>
        <begin position="105"/>
        <end position="128"/>
    </location>
</feature>
<name>A0AAP2E2Y0_9BACT</name>
<gene>
    <name evidence="2" type="ORF">KK062_27770</name>
</gene>
<dbReference type="RefSeq" id="WP_254087640.1">
    <property type="nucleotide sequence ID" value="NZ_JAHESE010000049.1"/>
</dbReference>
<accession>A0AAP2E2Y0</accession>
<feature type="transmembrane region" description="Helical" evidence="1">
    <location>
        <begin position="55"/>
        <end position="74"/>
    </location>
</feature>
<proteinExistence type="predicted"/>
<keyword evidence="1" id="KW-1133">Transmembrane helix</keyword>
<dbReference type="EMBL" id="JAHESE010000049">
    <property type="protein sequence ID" value="MBT1712071.1"/>
    <property type="molecule type" value="Genomic_DNA"/>
</dbReference>
<dbReference type="AlphaFoldDB" id="A0AAP2E2Y0"/>
<keyword evidence="1" id="KW-0812">Transmembrane</keyword>
<organism evidence="2 3">
    <name type="scientific">Dawidia cretensis</name>
    <dbReference type="NCBI Taxonomy" id="2782350"/>
    <lineage>
        <taxon>Bacteria</taxon>
        <taxon>Pseudomonadati</taxon>
        <taxon>Bacteroidota</taxon>
        <taxon>Cytophagia</taxon>
        <taxon>Cytophagales</taxon>
        <taxon>Chryseotaleaceae</taxon>
        <taxon>Dawidia</taxon>
    </lineage>
</organism>
<comment type="caution">
    <text evidence="2">The sequence shown here is derived from an EMBL/GenBank/DDBJ whole genome shotgun (WGS) entry which is preliminary data.</text>
</comment>
<evidence type="ECO:0000313" key="2">
    <source>
        <dbReference type="EMBL" id="MBT1712071.1"/>
    </source>
</evidence>
<reference evidence="2 3" key="1">
    <citation type="submission" date="2021-05" db="EMBL/GenBank/DDBJ databases">
        <title>A Polyphasic approach of four new species of the genus Ohtaekwangia: Ohtaekwangia histidinii sp. nov., Ohtaekwangia cretensis sp. nov., Ohtaekwangia indiensis sp. nov., Ohtaekwangia reichenbachii sp. nov. from diverse environment.</title>
        <authorList>
            <person name="Octaviana S."/>
        </authorList>
    </citation>
    <scope>NUCLEOTIDE SEQUENCE [LARGE SCALE GENOMIC DNA]</scope>
    <source>
        <strain evidence="2 3">PWU5</strain>
    </source>
</reference>
<evidence type="ECO:0000256" key="1">
    <source>
        <dbReference type="SAM" id="Phobius"/>
    </source>
</evidence>
<keyword evidence="1" id="KW-0472">Membrane</keyword>
<dbReference type="Proteomes" id="UP001319080">
    <property type="component" value="Unassembled WGS sequence"/>
</dbReference>
<protein>
    <submittedName>
        <fullName evidence="2">Uncharacterized protein</fullName>
    </submittedName>
</protein>
<feature type="transmembrane region" description="Helical" evidence="1">
    <location>
        <begin position="12"/>
        <end position="33"/>
    </location>
</feature>
<keyword evidence="3" id="KW-1185">Reference proteome</keyword>
<evidence type="ECO:0000313" key="3">
    <source>
        <dbReference type="Proteomes" id="UP001319080"/>
    </source>
</evidence>